<comment type="caution">
    <text evidence="3">The sequence shown here is derived from an EMBL/GenBank/DDBJ whole genome shotgun (WGS) entry which is preliminary data.</text>
</comment>
<keyword evidence="1" id="KW-0175">Coiled coil</keyword>
<accession>A0ABR9XLJ7</accession>
<dbReference type="Proteomes" id="UP000632774">
    <property type="component" value="Unassembled WGS sequence"/>
</dbReference>
<gene>
    <name evidence="3" type="ORF">IRJ18_17915</name>
</gene>
<proteinExistence type="predicted"/>
<sequence length="402" mass="42880">MKKSFLTAMAVISLIPLVSKAQWQGTNPVYFNAGNVGIGITTPMAKLEINDGNGTGVIAYFGANGISNAKGIYFSRPSVNTNPINIQGTLSGIGANDISMQAEGGNVGIGTTSPTSTIQVASFNTSYPAAYFYNYAATGSSRGLIVEGGSNSSDYSSDFRNKTGNSLLFIRGDGNVGMGTTSPNAKLQVYGTAVFSGNTANIDPAGGQSLNYLANSGQALLGWNRTGGRGETDFISNQGAGSIGGFTFYNHNNSNVETELLEIQGNGNVGIGTTDPAGYKLAVNGNIRAKEIKVETGWSDYVFYPTYKLLPLADVAKYIKTNQHLPDVPSAGEVAKNGINVGETNALLLKKIEELTLYLIEKDTKDKEKDEKLIDQQTMLLSQQKEINQLRRQFETLLKKKL</sequence>
<evidence type="ECO:0000313" key="3">
    <source>
        <dbReference type="EMBL" id="MBE9668252.1"/>
    </source>
</evidence>
<organism evidence="3 4">
    <name type="scientific">Mucilaginibacter boryungensis</name>
    <dbReference type="NCBI Taxonomy" id="768480"/>
    <lineage>
        <taxon>Bacteria</taxon>
        <taxon>Pseudomonadati</taxon>
        <taxon>Bacteroidota</taxon>
        <taxon>Sphingobacteriia</taxon>
        <taxon>Sphingobacteriales</taxon>
        <taxon>Sphingobacteriaceae</taxon>
        <taxon>Mucilaginibacter</taxon>
    </lineage>
</organism>
<evidence type="ECO:0000256" key="2">
    <source>
        <dbReference type="SAM" id="SignalP"/>
    </source>
</evidence>
<keyword evidence="2" id="KW-0732">Signal</keyword>
<protein>
    <submittedName>
        <fullName evidence="3">Uncharacterized protein</fullName>
    </submittedName>
</protein>
<name>A0ABR9XLJ7_9SPHI</name>
<feature type="coiled-coil region" evidence="1">
    <location>
        <begin position="373"/>
        <end position="400"/>
    </location>
</feature>
<evidence type="ECO:0000313" key="4">
    <source>
        <dbReference type="Proteomes" id="UP000632774"/>
    </source>
</evidence>
<reference evidence="3 4" key="1">
    <citation type="submission" date="2020-10" db="EMBL/GenBank/DDBJ databases">
        <title>Mucilaginibacter mali sp. nov., isolated from rhizosphere soil of apple orchard.</title>
        <authorList>
            <person name="Lee J.-S."/>
            <person name="Kim H.S."/>
            <person name="Kim J.-S."/>
        </authorList>
    </citation>
    <scope>NUCLEOTIDE SEQUENCE [LARGE SCALE GENOMIC DNA]</scope>
    <source>
        <strain evidence="3 4">KCTC 23157</strain>
    </source>
</reference>
<dbReference type="EMBL" id="JADFFM010000002">
    <property type="protein sequence ID" value="MBE9668252.1"/>
    <property type="molecule type" value="Genomic_DNA"/>
</dbReference>
<feature type="chain" id="PRO_5045322126" evidence="2">
    <location>
        <begin position="22"/>
        <end position="402"/>
    </location>
</feature>
<dbReference type="RefSeq" id="WP_194107666.1">
    <property type="nucleotide sequence ID" value="NZ_JADFFM010000002.1"/>
</dbReference>
<evidence type="ECO:0000256" key="1">
    <source>
        <dbReference type="SAM" id="Coils"/>
    </source>
</evidence>
<keyword evidence="4" id="KW-1185">Reference proteome</keyword>
<feature type="signal peptide" evidence="2">
    <location>
        <begin position="1"/>
        <end position="21"/>
    </location>
</feature>